<proteinExistence type="predicted"/>
<gene>
    <name evidence="1" type="ORF">THII_0133</name>
</gene>
<sequence>MGYLLAVLLTRLKFDDKVMNQISLPVGRKGFNNREEVLILQRLLNTHLAKLIPLSPLRLDGICGPKTIQAIETFQLRVVGMFPPSGQVEPKGKTLCYLLRKPCCLYNPKPTENFPYTAETFSMIKQIAPLILKYSTQFNVPPVAIAGAIADEYNTRTGFKAIIDWFQDEVLLNWMPNLFIEIDAYVGFKSKLLNATQHDIGIGNIKLETAKKTYEKYKHKLPTQKDLDYSALVDYIRTDQGTVYIAALVIKRAIEELNQYVNNYTEEHKEAIYITYYKQGPSYVSRFKNSLASNPHHRLNQVKGVVFVYNGNNFSTP</sequence>
<reference evidence="1 2" key="1">
    <citation type="journal article" date="2014" name="ISME J.">
        <title>Ecophysiology of Thioploca ingrica as revealed by the complete genome sequence supplemented with proteomic evidence.</title>
        <authorList>
            <person name="Kojima H."/>
            <person name="Ogura Y."/>
            <person name="Yamamoto N."/>
            <person name="Togashi T."/>
            <person name="Mori H."/>
            <person name="Watanabe T."/>
            <person name="Nemoto F."/>
            <person name="Kurokawa K."/>
            <person name="Hayashi T."/>
            <person name="Fukui M."/>
        </authorList>
    </citation>
    <scope>NUCLEOTIDE SEQUENCE [LARGE SCALE GENOMIC DNA]</scope>
</reference>
<dbReference type="HOGENOM" id="CLU_876986_0_0_6"/>
<dbReference type="Proteomes" id="UP000031623">
    <property type="component" value="Chromosome"/>
</dbReference>
<name>A0A090AI30_9GAMM</name>
<evidence type="ECO:0000313" key="1">
    <source>
        <dbReference type="EMBL" id="BAP54430.1"/>
    </source>
</evidence>
<dbReference type="KEGG" id="tig:THII_0133"/>
<dbReference type="AlphaFoldDB" id="A0A090AI30"/>
<dbReference type="OrthoDB" id="932638at2"/>
<evidence type="ECO:0000313" key="2">
    <source>
        <dbReference type="Proteomes" id="UP000031623"/>
    </source>
</evidence>
<dbReference type="InterPro" id="IPR036366">
    <property type="entry name" value="PGBDSf"/>
</dbReference>
<dbReference type="EMBL" id="AP014633">
    <property type="protein sequence ID" value="BAP54430.1"/>
    <property type="molecule type" value="Genomic_DNA"/>
</dbReference>
<protein>
    <recommendedName>
        <fullName evidence="3">Peptidoglycan binding-like domain-containing protein</fullName>
    </recommendedName>
</protein>
<dbReference type="STRING" id="40754.THII_0133"/>
<dbReference type="Gene3D" id="1.10.101.10">
    <property type="entry name" value="PGBD-like superfamily/PGBD"/>
    <property type="match status" value="1"/>
</dbReference>
<accession>A0A090AI30</accession>
<organism evidence="1 2">
    <name type="scientific">Thioploca ingrica</name>
    <dbReference type="NCBI Taxonomy" id="40754"/>
    <lineage>
        <taxon>Bacteria</taxon>
        <taxon>Pseudomonadati</taxon>
        <taxon>Pseudomonadota</taxon>
        <taxon>Gammaproteobacteria</taxon>
        <taxon>Thiotrichales</taxon>
        <taxon>Thiotrichaceae</taxon>
        <taxon>Thioploca</taxon>
    </lineage>
</organism>
<keyword evidence="2" id="KW-1185">Reference proteome</keyword>
<evidence type="ECO:0008006" key="3">
    <source>
        <dbReference type="Google" id="ProtNLM"/>
    </source>
</evidence>